<comment type="caution">
    <text evidence="2">The sequence shown here is derived from an EMBL/GenBank/DDBJ whole genome shotgun (WGS) entry which is preliminary data.</text>
</comment>
<evidence type="ECO:0000259" key="1">
    <source>
        <dbReference type="PROSITE" id="PS50965"/>
    </source>
</evidence>
<name>A0ABR8VPT2_9BACI</name>
<evidence type="ECO:0000313" key="2">
    <source>
        <dbReference type="EMBL" id="MBD8006781.1"/>
    </source>
</evidence>
<feature type="domain" description="NERD" evidence="1">
    <location>
        <begin position="41"/>
        <end position="159"/>
    </location>
</feature>
<dbReference type="PROSITE" id="PS50965">
    <property type="entry name" value="NERD"/>
    <property type="match status" value="1"/>
</dbReference>
<sequence>MVIKRRGKNNKVEKLEALISRLSSDHPQWEWIKEEFHNRQSGERGERSIDYHLTFLPRDEFFILHDLRLENEQGYYFQIDTLLLSSRFFIIIDVKNYGGCILLDHHFNQLIQQSSNGNKRGLLDPISQIRRQELQFKKWMKSHGMKNIPVESLIIFSNPSTIIETTTSPSYYDKITRSINIDNKIDQLKLKYPKEILTKEELWPLGKSLVKAHTPSNYDPLKYFKITQTDLLKGVCCPSCSVLPMIRLHGSWQCSACMYLCKDAHIRALQDYRLLINDTITVREMCHFLGLSSRYSAYRLIRALGLLHSGGTKGREYFLEFE</sequence>
<reference evidence="2 3" key="1">
    <citation type="submission" date="2020-08" db="EMBL/GenBank/DDBJ databases">
        <title>A Genomic Blueprint of the Chicken Gut Microbiome.</title>
        <authorList>
            <person name="Gilroy R."/>
            <person name="Ravi A."/>
            <person name="Getino M."/>
            <person name="Pursley I."/>
            <person name="Horton D.L."/>
            <person name="Alikhan N.-F."/>
            <person name="Baker D."/>
            <person name="Gharbi K."/>
            <person name="Hall N."/>
            <person name="Watson M."/>
            <person name="Adriaenssens E.M."/>
            <person name="Foster-Nyarko E."/>
            <person name="Jarju S."/>
            <person name="Secka A."/>
            <person name="Antonio M."/>
            <person name="Oren A."/>
            <person name="Chaudhuri R."/>
            <person name="La Ragione R.M."/>
            <person name="Hildebrand F."/>
            <person name="Pallen M.J."/>
        </authorList>
    </citation>
    <scope>NUCLEOTIDE SEQUENCE [LARGE SCALE GENOMIC DNA]</scope>
    <source>
        <strain evidence="2 3">Sa1BUA2</strain>
    </source>
</reference>
<proteinExistence type="predicted"/>
<keyword evidence="3" id="KW-1185">Reference proteome</keyword>
<dbReference type="EMBL" id="JACSPV010000037">
    <property type="protein sequence ID" value="MBD8006781.1"/>
    <property type="molecule type" value="Genomic_DNA"/>
</dbReference>
<organism evidence="2 3">
    <name type="scientific">Bacillus norwichensis</name>
    <dbReference type="NCBI Taxonomy" id="2762217"/>
    <lineage>
        <taxon>Bacteria</taxon>
        <taxon>Bacillati</taxon>
        <taxon>Bacillota</taxon>
        <taxon>Bacilli</taxon>
        <taxon>Bacillales</taxon>
        <taxon>Bacillaceae</taxon>
        <taxon>Bacillus</taxon>
    </lineage>
</organism>
<dbReference type="RefSeq" id="WP_191814922.1">
    <property type="nucleotide sequence ID" value="NZ_JACSPV010000037.1"/>
</dbReference>
<dbReference type="Proteomes" id="UP000648182">
    <property type="component" value="Unassembled WGS sequence"/>
</dbReference>
<protein>
    <submittedName>
        <fullName evidence="2">NERD domain-containing protein</fullName>
    </submittedName>
</protein>
<dbReference type="Pfam" id="PF08378">
    <property type="entry name" value="NERD"/>
    <property type="match status" value="1"/>
</dbReference>
<evidence type="ECO:0000313" key="3">
    <source>
        <dbReference type="Proteomes" id="UP000648182"/>
    </source>
</evidence>
<gene>
    <name evidence="2" type="ORF">H9631_17050</name>
</gene>
<dbReference type="InterPro" id="IPR011528">
    <property type="entry name" value="NERD"/>
</dbReference>
<accession>A0ABR8VPT2</accession>